<dbReference type="AlphaFoldDB" id="W9VLG0"/>
<dbReference type="RefSeq" id="WP_081763263.1">
    <property type="nucleotide sequence ID" value="NZ_AONC01000003.1"/>
</dbReference>
<evidence type="ECO:0000313" key="8">
    <source>
        <dbReference type="Proteomes" id="UP000019460"/>
    </source>
</evidence>
<keyword evidence="4 6" id="KW-0378">Hydrolase</keyword>
<evidence type="ECO:0000313" key="7">
    <source>
        <dbReference type="EMBL" id="EXJ16937.1"/>
    </source>
</evidence>
<name>W9VLG0_9GAMM</name>
<dbReference type="GO" id="GO:0006298">
    <property type="term" value="P:mismatch repair"/>
    <property type="evidence" value="ECO:0007669"/>
    <property type="project" value="UniProtKB-UniRule"/>
</dbReference>
<evidence type="ECO:0000256" key="3">
    <source>
        <dbReference type="ARBA" id="ARBA00022763"/>
    </source>
</evidence>
<dbReference type="SUPFAM" id="SSF52980">
    <property type="entry name" value="Restriction endonuclease-like"/>
    <property type="match status" value="1"/>
</dbReference>
<dbReference type="Proteomes" id="UP000019460">
    <property type="component" value="Unassembled WGS sequence"/>
</dbReference>
<dbReference type="PATRIC" id="fig|1249627.3.peg.222"/>
<evidence type="ECO:0000256" key="1">
    <source>
        <dbReference type="ARBA" id="ARBA00022722"/>
    </source>
</evidence>
<dbReference type="eggNOG" id="COG3727">
    <property type="taxonomic scope" value="Bacteria"/>
</dbReference>
<dbReference type="InterPro" id="IPR011335">
    <property type="entry name" value="Restrct_endonuc-II-like"/>
</dbReference>
<keyword evidence="1 6" id="KW-0540">Nuclease</keyword>
<dbReference type="PIRSF" id="PIRSF018267">
    <property type="entry name" value="VSR_endonuc"/>
    <property type="match status" value="1"/>
</dbReference>
<reference evidence="7 8" key="1">
    <citation type="submission" date="2012-11" db="EMBL/GenBank/DDBJ databases">
        <title>Genome assembly of Thiorhodococcus sp. AK35.</title>
        <authorList>
            <person name="Nupur N."/>
            <person name="Khatri I."/>
            <person name="Subramanian S."/>
            <person name="Pinnaka A."/>
        </authorList>
    </citation>
    <scope>NUCLEOTIDE SEQUENCE [LARGE SCALE GENOMIC DNA]</scope>
    <source>
        <strain evidence="7 8">AK35</strain>
    </source>
</reference>
<evidence type="ECO:0000256" key="4">
    <source>
        <dbReference type="ARBA" id="ARBA00022801"/>
    </source>
</evidence>
<proteinExistence type="inferred from homology"/>
<evidence type="ECO:0000256" key="2">
    <source>
        <dbReference type="ARBA" id="ARBA00022759"/>
    </source>
</evidence>
<dbReference type="GO" id="GO:0004519">
    <property type="term" value="F:endonuclease activity"/>
    <property type="evidence" value="ECO:0007669"/>
    <property type="project" value="UniProtKB-KW"/>
</dbReference>
<dbReference type="EC" id="3.1.-.-" evidence="6"/>
<dbReference type="InterPro" id="IPR004603">
    <property type="entry name" value="DNA_mismatch_endonuc_vsr"/>
</dbReference>
<dbReference type="Gene3D" id="3.40.960.10">
    <property type="entry name" value="VSR Endonuclease"/>
    <property type="match status" value="1"/>
</dbReference>
<dbReference type="OrthoDB" id="9801520at2"/>
<comment type="similarity">
    <text evidence="6">Belongs to the vsr family.</text>
</comment>
<keyword evidence="2 6" id="KW-0255">Endonuclease</keyword>
<dbReference type="CDD" id="cd00221">
    <property type="entry name" value="Vsr"/>
    <property type="match status" value="1"/>
</dbReference>
<gene>
    <name evidence="7" type="ORF">D779_1760</name>
</gene>
<keyword evidence="3 6" id="KW-0227">DNA damage</keyword>
<dbReference type="Pfam" id="PF03852">
    <property type="entry name" value="Vsr"/>
    <property type="match status" value="1"/>
</dbReference>
<comment type="function">
    <text evidence="6">May nick specific sequences that contain T:G mispairs resulting from m5C-deamination.</text>
</comment>
<dbReference type="STRING" id="1249627.D779_1760"/>
<dbReference type="NCBIfam" id="TIGR00632">
    <property type="entry name" value="vsr"/>
    <property type="match status" value="1"/>
</dbReference>
<comment type="caution">
    <text evidence="7">The sequence shown here is derived from an EMBL/GenBank/DDBJ whole genome shotgun (WGS) entry which is preliminary data.</text>
</comment>
<organism evidence="7 8">
    <name type="scientific">Imhoffiella purpurea</name>
    <dbReference type="NCBI Taxonomy" id="1249627"/>
    <lineage>
        <taxon>Bacteria</taxon>
        <taxon>Pseudomonadati</taxon>
        <taxon>Pseudomonadota</taxon>
        <taxon>Gammaproteobacteria</taxon>
        <taxon>Chromatiales</taxon>
        <taxon>Chromatiaceae</taxon>
        <taxon>Imhoffiella</taxon>
    </lineage>
</organism>
<sequence length="137" mass="15894">MPTDKISPQARSEVMRRIRKRDTKPELALRRLVHGMGYRYRLYRKDLPGSPDLVFPGRRAMIFMHGCFWHQHPGCRLARQPKSRPDYWLAKLARNVERDAEVRAQLAALGWKVLVIWKCEITDPGLVGERVAAFLGS</sequence>
<dbReference type="EMBL" id="AONC01000003">
    <property type="protein sequence ID" value="EXJ16937.1"/>
    <property type="molecule type" value="Genomic_DNA"/>
</dbReference>
<keyword evidence="5 6" id="KW-0234">DNA repair</keyword>
<accession>W9VLG0</accession>
<protein>
    <recommendedName>
        <fullName evidence="6">Very short patch repair endonuclease</fullName>
        <ecNumber evidence="6">3.1.-.-</ecNumber>
    </recommendedName>
</protein>
<evidence type="ECO:0000256" key="5">
    <source>
        <dbReference type="ARBA" id="ARBA00023204"/>
    </source>
</evidence>
<evidence type="ECO:0000256" key="6">
    <source>
        <dbReference type="PIRNR" id="PIRNR018267"/>
    </source>
</evidence>
<keyword evidence="8" id="KW-1185">Reference proteome</keyword>
<dbReference type="GO" id="GO:0016787">
    <property type="term" value="F:hydrolase activity"/>
    <property type="evidence" value="ECO:0007669"/>
    <property type="project" value="UniProtKB-KW"/>
</dbReference>